<feature type="domain" description="Endonuclease/exonuclease/phosphatase" evidence="1">
    <location>
        <begin position="67"/>
        <end position="168"/>
    </location>
</feature>
<dbReference type="InterPro" id="IPR005135">
    <property type="entry name" value="Endo/exonuclease/phosphatase"/>
</dbReference>
<dbReference type="GO" id="GO:0003824">
    <property type="term" value="F:catalytic activity"/>
    <property type="evidence" value="ECO:0007669"/>
    <property type="project" value="InterPro"/>
</dbReference>
<dbReference type="InterPro" id="IPR036691">
    <property type="entry name" value="Endo/exonu/phosph_ase_sf"/>
</dbReference>
<dbReference type="AlphaFoldDB" id="C0Z320"/>
<dbReference type="PANTHER" id="PTHR12121:SF68">
    <property type="entry name" value="CARBON CATABOLITE REPRESSOR PROTEIN 4 HOMOLOG 4-RELATED"/>
    <property type="match status" value="1"/>
</dbReference>
<dbReference type="ExpressionAtlas" id="C0Z320">
    <property type="expression patterns" value="baseline and differential"/>
</dbReference>
<accession>C0Z320</accession>
<name>C0Z320_ARATH</name>
<proteinExistence type="evidence at transcript level"/>
<gene>
    <name evidence="2" type="ordered locus">At1g31500</name>
</gene>
<dbReference type="InterPro" id="IPR050410">
    <property type="entry name" value="CCR4/nocturin_mRNA_transcr"/>
</dbReference>
<protein>
    <submittedName>
        <fullName evidence="2">AT1G31500 protein</fullName>
    </submittedName>
</protein>
<dbReference type="SUPFAM" id="SSF56219">
    <property type="entry name" value="DNase I-like"/>
    <property type="match status" value="1"/>
</dbReference>
<organism evidence="2">
    <name type="scientific">Arabidopsis thaliana</name>
    <name type="common">Mouse-ear cress</name>
    <dbReference type="NCBI Taxonomy" id="3702"/>
    <lineage>
        <taxon>Eukaryota</taxon>
        <taxon>Viridiplantae</taxon>
        <taxon>Streptophyta</taxon>
        <taxon>Embryophyta</taxon>
        <taxon>Tracheophyta</taxon>
        <taxon>Spermatophyta</taxon>
        <taxon>Magnoliopsida</taxon>
        <taxon>eudicotyledons</taxon>
        <taxon>Gunneridae</taxon>
        <taxon>Pentapetalae</taxon>
        <taxon>rosids</taxon>
        <taxon>malvids</taxon>
        <taxon>Brassicales</taxon>
        <taxon>Brassicaceae</taxon>
        <taxon>Camelineae</taxon>
        <taxon>Arabidopsis</taxon>
    </lineage>
</organism>
<dbReference type="PANTHER" id="PTHR12121">
    <property type="entry name" value="CARBON CATABOLITE REPRESSOR PROTEIN 4"/>
    <property type="match status" value="1"/>
</dbReference>
<sequence length="222" mass="25351">MFSSTTLHHLPRPNLLLPSSRVCRKVISRRMSTNPAIEPKVRKFESVEGVDIGSRNKSDGIRFRLVSYNILAQVYVKSALLPHSPPACLKWKARSHAILSVLKNLQADFFCLQEVDEYDSFYRNNMDSLGYSGIYIQRTGQRKRDGCAIFYKPSCAELVTKERIEYNDLVDSIKADSVSCSEQKIETSNEGKGDEKAKDKFVLLEEKKANTLCCFFISQHHY</sequence>
<evidence type="ECO:0000313" key="2">
    <source>
        <dbReference type="EMBL" id="BAH57099.1"/>
    </source>
</evidence>
<dbReference type="Pfam" id="PF03372">
    <property type="entry name" value="Exo_endo_phos"/>
    <property type="match status" value="1"/>
</dbReference>
<reference evidence="2" key="1">
    <citation type="journal article" date="2009" name="DNA Res.">
        <title>Analysis of multiple occurrences of alternative splicing events in Arabidopsis thaliana using novel sequenced full-length cDNAs.</title>
        <authorList>
            <person name="Iida K."/>
            <person name="Fukami-Kobayashi K."/>
            <person name="Toyoda A."/>
            <person name="Sakaki Y."/>
            <person name="Kobayashi M."/>
            <person name="Seki M."/>
            <person name="Shinozaki K."/>
        </authorList>
    </citation>
    <scope>NUCLEOTIDE SEQUENCE</scope>
    <source>
        <tissue evidence="2">Mixture of silique and flower</tissue>
    </source>
</reference>
<dbReference type="Gene3D" id="3.60.10.10">
    <property type="entry name" value="Endonuclease/exonuclease/phosphatase"/>
    <property type="match status" value="1"/>
</dbReference>
<evidence type="ECO:0000259" key="1">
    <source>
        <dbReference type="Pfam" id="PF03372"/>
    </source>
</evidence>
<dbReference type="EMBL" id="AK318984">
    <property type="protein sequence ID" value="BAH57099.1"/>
    <property type="molecule type" value="mRNA"/>
</dbReference>